<dbReference type="PANTHER" id="PTHR43329">
    <property type="entry name" value="EPOXIDE HYDROLASE"/>
    <property type="match status" value="1"/>
</dbReference>
<evidence type="ECO:0000256" key="1">
    <source>
        <dbReference type="ARBA" id="ARBA00022801"/>
    </source>
</evidence>
<dbReference type="AlphaFoldDB" id="A0A6G9Z7H9"/>
<organism evidence="3 4">
    <name type="scientific">Nocardia terpenica</name>
    <dbReference type="NCBI Taxonomy" id="455432"/>
    <lineage>
        <taxon>Bacteria</taxon>
        <taxon>Bacillati</taxon>
        <taxon>Actinomycetota</taxon>
        <taxon>Actinomycetes</taxon>
        <taxon>Mycobacteriales</taxon>
        <taxon>Nocardiaceae</taxon>
        <taxon>Nocardia</taxon>
    </lineage>
</organism>
<evidence type="ECO:0000313" key="4">
    <source>
        <dbReference type="Proteomes" id="UP000500953"/>
    </source>
</evidence>
<feature type="domain" description="AB hydrolase-1" evidence="2">
    <location>
        <begin position="27"/>
        <end position="278"/>
    </location>
</feature>
<gene>
    <name evidence="3" type="ORF">F6W96_26800</name>
</gene>
<evidence type="ECO:0000259" key="2">
    <source>
        <dbReference type="Pfam" id="PF00561"/>
    </source>
</evidence>
<proteinExistence type="predicted"/>
<dbReference type="SUPFAM" id="SSF53474">
    <property type="entry name" value="alpha/beta-Hydrolases"/>
    <property type="match status" value="1"/>
</dbReference>
<dbReference type="InterPro" id="IPR000073">
    <property type="entry name" value="AB_hydrolase_1"/>
</dbReference>
<dbReference type="InterPro" id="IPR000639">
    <property type="entry name" value="Epox_hydrolase-like"/>
</dbReference>
<dbReference type="Proteomes" id="UP000500953">
    <property type="component" value="Chromosome"/>
</dbReference>
<protein>
    <submittedName>
        <fullName evidence="3">Alpha/beta fold hydrolase</fullName>
    </submittedName>
</protein>
<name>A0A6G9Z7H9_9NOCA</name>
<sequence>MEPMLLERVVPGIAALAWGQPGRPLAVLVHGFPDTAWTWRHLGPDLARRGWYAVAPFTRGYAPSSLADGYDIGGLVADVVAVRDRLTDGEPATLVGHDWGGAIVSGVAASAPDGFASAAILAIPPLPAIAAHWLRPNPRRLARLLRQAPRSWYMAYFQVPGLAERTGVFDTLWRAWAPGYDSTADRALLHTSLNTLARRRAAITYYRAVANPLYRRKADPYTSRRAFGRPQLPTLYLHGDQDRCGRADLGSEALAYLPPGSQRVIVPGAGHFLHLENPTTVNELICSWLDRTRPADRDTPAEEK</sequence>
<keyword evidence="1 3" id="KW-0378">Hydrolase</keyword>
<dbReference type="Gene3D" id="3.40.50.1820">
    <property type="entry name" value="alpha/beta hydrolase"/>
    <property type="match status" value="1"/>
</dbReference>
<accession>A0A6G9Z7H9</accession>
<evidence type="ECO:0000313" key="3">
    <source>
        <dbReference type="EMBL" id="QIS21410.1"/>
    </source>
</evidence>
<reference evidence="3 4" key="1">
    <citation type="journal article" date="2019" name="ACS Chem. Biol.">
        <title>Identification and Mobilization of a Cryptic Antibiotic Biosynthesis Gene Locus from a Human-Pathogenic Nocardia Isolate.</title>
        <authorList>
            <person name="Herisse M."/>
            <person name="Ishida K."/>
            <person name="Porter J.L."/>
            <person name="Howden B."/>
            <person name="Hertweck C."/>
            <person name="Stinear T.P."/>
            <person name="Pidot S.J."/>
        </authorList>
    </citation>
    <scope>NUCLEOTIDE SEQUENCE [LARGE SCALE GENOMIC DNA]</scope>
    <source>
        <strain evidence="3 4">AUSMDU00012715</strain>
    </source>
</reference>
<dbReference type="EMBL" id="CP046173">
    <property type="protein sequence ID" value="QIS21410.1"/>
    <property type="molecule type" value="Genomic_DNA"/>
</dbReference>
<dbReference type="PRINTS" id="PR00412">
    <property type="entry name" value="EPOXHYDRLASE"/>
</dbReference>
<dbReference type="Pfam" id="PF00561">
    <property type="entry name" value="Abhydrolase_1"/>
    <property type="match status" value="1"/>
</dbReference>
<dbReference type="InterPro" id="IPR029058">
    <property type="entry name" value="AB_hydrolase_fold"/>
</dbReference>
<dbReference type="GO" id="GO:0016787">
    <property type="term" value="F:hydrolase activity"/>
    <property type="evidence" value="ECO:0007669"/>
    <property type="project" value="UniProtKB-KW"/>
</dbReference>